<dbReference type="Ensembl" id="ENSCCRT00020060222.1">
    <property type="protein sequence ID" value="ENSCCRP00020054868.1"/>
    <property type="gene ID" value="ENSCCRG00020025318.1"/>
</dbReference>
<accession>A0A8C2HLU8</accession>
<dbReference type="Pfam" id="PF08374">
    <property type="entry name" value="Protocadherin"/>
    <property type="match status" value="1"/>
</dbReference>
<reference evidence="6" key="1">
    <citation type="submission" date="2025-08" db="UniProtKB">
        <authorList>
            <consortium name="Ensembl"/>
        </authorList>
    </citation>
    <scope>IDENTIFICATION</scope>
</reference>
<dbReference type="Proteomes" id="UP000694701">
    <property type="component" value="Unplaced"/>
</dbReference>
<keyword evidence="3" id="KW-0732">Signal</keyword>
<evidence type="ECO:0000259" key="5">
    <source>
        <dbReference type="Pfam" id="PF08374"/>
    </source>
</evidence>
<evidence type="ECO:0000313" key="6">
    <source>
        <dbReference type="Ensembl" id="ENSCCRP00020054868.1"/>
    </source>
</evidence>
<dbReference type="AlphaFoldDB" id="A0A8C2HLU8"/>
<feature type="domain" description="Protocadherin" evidence="5">
    <location>
        <begin position="11"/>
        <end position="89"/>
    </location>
</feature>
<name>A0A8C2HLU8_CYPCA</name>
<evidence type="ECO:0000256" key="3">
    <source>
        <dbReference type="ARBA" id="ARBA00022729"/>
    </source>
</evidence>
<proteinExistence type="predicted"/>
<keyword evidence="2" id="KW-1003">Cell membrane</keyword>
<comment type="subcellular location">
    <subcellularLocation>
        <location evidence="1">Cell membrane</location>
        <topology evidence="1">Single-pass type I membrane protein</topology>
    </subcellularLocation>
</comment>
<organism evidence="6 7">
    <name type="scientific">Cyprinus carpio</name>
    <name type="common">Common carp</name>
    <dbReference type="NCBI Taxonomy" id="7962"/>
    <lineage>
        <taxon>Eukaryota</taxon>
        <taxon>Metazoa</taxon>
        <taxon>Chordata</taxon>
        <taxon>Craniata</taxon>
        <taxon>Vertebrata</taxon>
        <taxon>Euteleostomi</taxon>
        <taxon>Actinopterygii</taxon>
        <taxon>Neopterygii</taxon>
        <taxon>Teleostei</taxon>
        <taxon>Ostariophysi</taxon>
        <taxon>Cypriniformes</taxon>
        <taxon>Cyprinidae</taxon>
        <taxon>Cyprininae</taxon>
        <taxon>Cyprinus</taxon>
    </lineage>
</organism>
<keyword evidence="2" id="KW-0472">Membrane</keyword>
<evidence type="ECO:0000313" key="7">
    <source>
        <dbReference type="Proteomes" id="UP000694701"/>
    </source>
</evidence>
<evidence type="ECO:0000256" key="1">
    <source>
        <dbReference type="ARBA" id="ARBA00004251"/>
    </source>
</evidence>
<sequence length="106" mass="11611">MSSMRMIMPLIHLPLTYPPGSPDLGRHYRSNSPLPSIQLQAQSPSASQKHQAVQELPAANTFVGTGGDDNSTGSDQYSDYSYKTTQPKYSTKTVPVFISDFVCVML</sequence>
<protein>
    <recommendedName>
        <fullName evidence="5">Protocadherin domain-containing protein</fullName>
    </recommendedName>
</protein>
<evidence type="ECO:0000256" key="2">
    <source>
        <dbReference type="ARBA" id="ARBA00022475"/>
    </source>
</evidence>
<dbReference type="InterPro" id="IPR013585">
    <property type="entry name" value="Protocadherin"/>
</dbReference>
<dbReference type="GO" id="GO:0005886">
    <property type="term" value="C:plasma membrane"/>
    <property type="evidence" value="ECO:0007669"/>
    <property type="project" value="UniProtKB-SubCell"/>
</dbReference>
<feature type="region of interest" description="Disordered" evidence="4">
    <location>
        <begin position="58"/>
        <end position="82"/>
    </location>
</feature>
<evidence type="ECO:0000256" key="4">
    <source>
        <dbReference type="SAM" id="MobiDB-lite"/>
    </source>
</evidence>